<dbReference type="InterPro" id="IPR036392">
    <property type="entry name" value="PLAT/LH2_dom_sf"/>
</dbReference>
<keyword evidence="2" id="KW-0732">Signal</keyword>
<dbReference type="PANTHER" id="PTHR31718:SF0">
    <property type="entry name" value="PLAT DOMAIN-CONTAINING PROTEIN 2"/>
    <property type="match status" value="1"/>
</dbReference>
<dbReference type="AlphaFoldDB" id="A0A9D4UU05"/>
<evidence type="ECO:0000313" key="4">
    <source>
        <dbReference type="EMBL" id="KAI5073874.1"/>
    </source>
</evidence>
<dbReference type="OrthoDB" id="5322100at2759"/>
<sequence length="177" mass="18826">ILVPASAKPLLLLALLCVSAYTTIADNCVYTFFIKTGTRISGGTNSVISATLFDSTGDSVQISDIETWGGLMGTDYDYFERGNVDIFSGLGTCTSAGTICALNLTSDGSGSHPGWYVNYAEVTITGANLGCTNVDFEIEQWIADDAYPYELYAYRDSCSSSSSAVRSHGKRTSVLDA</sequence>
<comment type="caution">
    <text evidence="4">The sequence shown here is derived from an EMBL/GenBank/DDBJ whole genome shotgun (WGS) entry which is preliminary data.</text>
</comment>
<name>A0A9D4UU05_ADICA</name>
<feature type="signal peptide" evidence="2">
    <location>
        <begin position="1"/>
        <end position="25"/>
    </location>
</feature>
<evidence type="ECO:0000256" key="2">
    <source>
        <dbReference type="SAM" id="SignalP"/>
    </source>
</evidence>
<organism evidence="4 5">
    <name type="scientific">Adiantum capillus-veneris</name>
    <name type="common">Maidenhair fern</name>
    <dbReference type="NCBI Taxonomy" id="13818"/>
    <lineage>
        <taxon>Eukaryota</taxon>
        <taxon>Viridiplantae</taxon>
        <taxon>Streptophyta</taxon>
        <taxon>Embryophyta</taxon>
        <taxon>Tracheophyta</taxon>
        <taxon>Polypodiopsida</taxon>
        <taxon>Polypodiidae</taxon>
        <taxon>Polypodiales</taxon>
        <taxon>Pteridineae</taxon>
        <taxon>Pteridaceae</taxon>
        <taxon>Vittarioideae</taxon>
        <taxon>Adiantum</taxon>
    </lineage>
</organism>
<dbReference type="Proteomes" id="UP000886520">
    <property type="component" value="Chromosome 11"/>
</dbReference>
<dbReference type="PANTHER" id="PTHR31718">
    <property type="entry name" value="PLAT DOMAIN-CONTAINING PROTEIN"/>
    <property type="match status" value="1"/>
</dbReference>
<feature type="non-terminal residue" evidence="4">
    <location>
        <position position="177"/>
    </location>
</feature>
<evidence type="ECO:0000256" key="1">
    <source>
        <dbReference type="PROSITE-ProRule" id="PRU00152"/>
    </source>
</evidence>
<dbReference type="Pfam" id="PF01477">
    <property type="entry name" value="PLAT"/>
    <property type="match status" value="1"/>
</dbReference>
<dbReference type="SUPFAM" id="SSF49723">
    <property type="entry name" value="Lipase/lipooxygenase domain (PLAT/LH2 domain)"/>
    <property type="match status" value="1"/>
</dbReference>
<feature type="domain" description="PLAT" evidence="3">
    <location>
        <begin position="28"/>
        <end position="156"/>
    </location>
</feature>
<dbReference type="EMBL" id="JABFUD020000011">
    <property type="protein sequence ID" value="KAI5073874.1"/>
    <property type="molecule type" value="Genomic_DNA"/>
</dbReference>
<protein>
    <recommendedName>
        <fullName evidence="3">PLAT domain-containing protein</fullName>
    </recommendedName>
</protein>
<accession>A0A9D4UU05</accession>
<comment type="caution">
    <text evidence="1">Lacks conserved residue(s) required for the propagation of feature annotation.</text>
</comment>
<gene>
    <name evidence="4" type="ORF">GOP47_0011887</name>
</gene>
<reference evidence="4" key="1">
    <citation type="submission" date="2021-01" db="EMBL/GenBank/DDBJ databases">
        <title>Adiantum capillus-veneris genome.</title>
        <authorList>
            <person name="Fang Y."/>
            <person name="Liao Q."/>
        </authorList>
    </citation>
    <scope>NUCLEOTIDE SEQUENCE</scope>
    <source>
        <strain evidence="4">H3</strain>
        <tissue evidence="4">Leaf</tissue>
    </source>
</reference>
<keyword evidence="5" id="KW-1185">Reference proteome</keyword>
<evidence type="ECO:0000313" key="5">
    <source>
        <dbReference type="Proteomes" id="UP000886520"/>
    </source>
</evidence>
<proteinExistence type="predicted"/>
<dbReference type="PROSITE" id="PS50095">
    <property type="entry name" value="PLAT"/>
    <property type="match status" value="1"/>
</dbReference>
<dbReference type="InterPro" id="IPR001024">
    <property type="entry name" value="PLAT/LH2_dom"/>
</dbReference>
<dbReference type="Gene3D" id="2.60.60.20">
    <property type="entry name" value="PLAT/LH2 domain"/>
    <property type="match status" value="1"/>
</dbReference>
<feature type="chain" id="PRO_5039655439" description="PLAT domain-containing protein" evidence="2">
    <location>
        <begin position="26"/>
        <end position="177"/>
    </location>
</feature>
<evidence type="ECO:0000259" key="3">
    <source>
        <dbReference type="PROSITE" id="PS50095"/>
    </source>
</evidence>